<evidence type="ECO:0000313" key="1">
    <source>
        <dbReference type="EMBL" id="MBH8573051.1"/>
    </source>
</evidence>
<dbReference type="PANTHER" id="PTHR30289">
    <property type="entry name" value="UNCHARACTERIZED PROTEIN YBCL-RELATED"/>
    <property type="match status" value="1"/>
</dbReference>
<organism evidence="1 2">
    <name type="scientific">Dendronalium phyllosphericum CENA369</name>
    <dbReference type="NCBI Taxonomy" id="1725256"/>
    <lineage>
        <taxon>Bacteria</taxon>
        <taxon>Bacillati</taxon>
        <taxon>Cyanobacteriota</taxon>
        <taxon>Cyanophyceae</taxon>
        <taxon>Nostocales</taxon>
        <taxon>Nostocaceae</taxon>
        <taxon>Dendronalium</taxon>
        <taxon>Dendronalium phyllosphericum</taxon>
    </lineage>
</organism>
<dbReference type="InterPro" id="IPR008914">
    <property type="entry name" value="PEBP"/>
</dbReference>
<keyword evidence="2" id="KW-1185">Reference proteome</keyword>
<dbReference type="RefSeq" id="WP_214431866.1">
    <property type="nucleotide sequence ID" value="NZ_CAWPUQ010000119.1"/>
</dbReference>
<dbReference type="PROSITE" id="PS51257">
    <property type="entry name" value="PROKAR_LIPOPROTEIN"/>
    <property type="match status" value="1"/>
</dbReference>
<dbReference type="InterPro" id="IPR036610">
    <property type="entry name" value="PEBP-like_sf"/>
</dbReference>
<dbReference type="Gene3D" id="3.90.280.10">
    <property type="entry name" value="PEBP-like"/>
    <property type="match status" value="1"/>
</dbReference>
<dbReference type="InterPro" id="IPR005247">
    <property type="entry name" value="YbhB_YbcL/LppC-like"/>
</dbReference>
<dbReference type="Proteomes" id="UP000662314">
    <property type="component" value="Unassembled WGS sequence"/>
</dbReference>
<proteinExistence type="predicted"/>
<dbReference type="EMBL" id="JAECZA010000023">
    <property type="protein sequence ID" value="MBH8573051.1"/>
    <property type="molecule type" value="Genomic_DNA"/>
</dbReference>
<dbReference type="Pfam" id="PF01161">
    <property type="entry name" value="PBP"/>
    <property type="match status" value="1"/>
</dbReference>
<dbReference type="PANTHER" id="PTHR30289:SF1">
    <property type="entry name" value="PEBP (PHOSPHATIDYLETHANOLAMINE-BINDING PROTEIN) FAMILY PROTEIN"/>
    <property type="match status" value="1"/>
</dbReference>
<evidence type="ECO:0000313" key="2">
    <source>
        <dbReference type="Proteomes" id="UP000662314"/>
    </source>
</evidence>
<dbReference type="SUPFAM" id="SSF49777">
    <property type="entry name" value="PEBP-like"/>
    <property type="match status" value="1"/>
</dbReference>
<dbReference type="AlphaFoldDB" id="A0A8J7I4V6"/>
<sequence>MGSRRVFLFQNFSIIGLVGLSAIACSSTDSKDSQFVSTPSSQLTMEGKSMKLESSVFEANSLIPAKYTCDGADISPSLSWDELPTETQSLALIVDDPDAPRSTFVHWLLYDIPATVRQLPEQIASTKTLPNPGVQGKNDFGKLGYGGPSGCDLYSGQVLHPLQPRGIDKRIGKVWLVVLSEYLVL</sequence>
<protein>
    <submittedName>
        <fullName evidence="1">YbhB/YbcL family Raf kinase inhibitor-like protein</fullName>
    </submittedName>
</protein>
<accession>A0A8J7I4V6</accession>
<comment type="caution">
    <text evidence="1">The sequence shown here is derived from an EMBL/GenBank/DDBJ whole genome shotgun (WGS) entry which is preliminary data.</text>
</comment>
<name>A0A8J7I4V6_9NOST</name>
<dbReference type="CDD" id="cd00865">
    <property type="entry name" value="PEBP_bact_arch"/>
    <property type="match status" value="1"/>
</dbReference>
<dbReference type="NCBIfam" id="TIGR00481">
    <property type="entry name" value="YbhB/YbcL family Raf kinase inhibitor-like protein"/>
    <property type="match status" value="1"/>
</dbReference>
<gene>
    <name evidence="1" type="ORF">I8752_08490</name>
</gene>
<reference evidence="1 2" key="1">
    <citation type="journal article" date="2021" name="Int. J. Syst. Evol. Microbiol.">
        <title>Amazonocrinis nigriterrae gen. nov., sp. nov., Atlanticothrix silvestris gen. nov., sp. nov. and Dendronalium phyllosphericum gen. nov., sp. nov., nostocacean cyanobacteria from Brazilian environments.</title>
        <authorList>
            <person name="Alvarenga D.O."/>
            <person name="Andreote A.P.D."/>
            <person name="Branco L.H.Z."/>
            <person name="Delbaje E."/>
            <person name="Cruz R.B."/>
            <person name="Varani A.M."/>
            <person name="Fiore M.F."/>
        </authorList>
    </citation>
    <scope>NUCLEOTIDE SEQUENCE [LARGE SCALE GENOMIC DNA]</scope>
    <source>
        <strain evidence="1 2">CENA369</strain>
    </source>
</reference>